<reference evidence="2 3" key="1">
    <citation type="journal article" date="2003" name="Int. J. Syst. Evol. Microbiol.">
        <title>Kocuria polaris sp. nov., an orange-pigmented psychrophilic bacterium isolated from an Antarctic cyanobacterial mat sample.</title>
        <authorList>
            <person name="Reddy G.S."/>
            <person name="Prakash J.S."/>
            <person name="Prabahar V."/>
            <person name="Matsumoto G.I."/>
            <person name="Stackebrandt E."/>
            <person name="Shivaji S."/>
        </authorList>
    </citation>
    <scope>NUCLEOTIDE SEQUENCE [LARGE SCALE GENOMIC DNA]</scope>
    <source>
        <strain evidence="2 3">CMS 76or</strain>
    </source>
</reference>
<dbReference type="RefSeq" id="WP_035924531.1">
    <property type="nucleotide sequence ID" value="NZ_JSUH01000003.1"/>
</dbReference>
<keyword evidence="1" id="KW-0812">Transmembrane</keyword>
<dbReference type="EMBL" id="JSUH01000003">
    <property type="protein sequence ID" value="KHD98448.1"/>
    <property type="molecule type" value="Genomic_DNA"/>
</dbReference>
<keyword evidence="1" id="KW-0472">Membrane</keyword>
<keyword evidence="3" id="KW-1185">Reference proteome</keyword>
<name>A0A0A6VW93_KOCRO</name>
<organism evidence="2 3">
    <name type="scientific">Kocuria rosea subsp. polaris</name>
    <dbReference type="NCBI Taxonomy" id="136273"/>
    <lineage>
        <taxon>Bacteria</taxon>
        <taxon>Bacillati</taxon>
        <taxon>Actinomycetota</taxon>
        <taxon>Actinomycetes</taxon>
        <taxon>Micrococcales</taxon>
        <taxon>Micrococcaceae</taxon>
        <taxon>Kocuria</taxon>
    </lineage>
</organism>
<feature type="transmembrane region" description="Helical" evidence="1">
    <location>
        <begin position="96"/>
        <end position="114"/>
    </location>
</feature>
<accession>A0A0A6VW93</accession>
<evidence type="ECO:0000313" key="3">
    <source>
        <dbReference type="Proteomes" id="UP000030466"/>
    </source>
</evidence>
<evidence type="ECO:0000313" key="2">
    <source>
        <dbReference type="EMBL" id="KHD98448.1"/>
    </source>
</evidence>
<dbReference type="AlphaFoldDB" id="A0A0A6VW93"/>
<feature type="transmembrane region" description="Helical" evidence="1">
    <location>
        <begin position="32"/>
        <end position="51"/>
    </location>
</feature>
<sequence length="126" mass="12772">MRRPRARRATAVAAVLLAAVLAVQAVLIRDEAAYLSVLLFAGAALGVVGAVRFRLRGCFAARFTLVLVAALVLFGEGLLAALGLPGLGHAGARTGLTVTGTAAMAGAVVVLVGLRPKHDAGHRTVP</sequence>
<evidence type="ECO:0000256" key="1">
    <source>
        <dbReference type="SAM" id="Phobius"/>
    </source>
</evidence>
<feature type="transmembrane region" description="Helical" evidence="1">
    <location>
        <begin position="63"/>
        <end position="84"/>
    </location>
</feature>
<keyword evidence="1" id="KW-1133">Transmembrane helix</keyword>
<comment type="caution">
    <text evidence="2">The sequence shown here is derived from an EMBL/GenBank/DDBJ whole genome shotgun (WGS) entry which is preliminary data.</text>
</comment>
<gene>
    <name evidence="2" type="ORF">GY22_05280</name>
</gene>
<protein>
    <submittedName>
        <fullName evidence="2">Uncharacterized protein</fullName>
    </submittedName>
</protein>
<proteinExistence type="predicted"/>
<dbReference type="Proteomes" id="UP000030466">
    <property type="component" value="Unassembled WGS sequence"/>
</dbReference>